<dbReference type="PANTHER" id="PTHR45436:SF5">
    <property type="entry name" value="SENSOR HISTIDINE KINASE TRCS"/>
    <property type="match status" value="1"/>
</dbReference>
<dbReference type="EC" id="2.7.13.3" evidence="2"/>
<dbReference type="GO" id="GO:0000160">
    <property type="term" value="P:phosphorelay signal transduction system"/>
    <property type="evidence" value="ECO:0007669"/>
    <property type="project" value="TreeGrafter"/>
</dbReference>
<dbReference type="RefSeq" id="WP_139666344.1">
    <property type="nucleotide sequence ID" value="NZ_VDLY02000003.1"/>
</dbReference>
<protein>
    <recommendedName>
        <fullName evidence="2">histidine kinase</fullName>
        <ecNumber evidence="2">2.7.13.3</ecNumber>
    </recommendedName>
</protein>
<keyword evidence="3" id="KW-0597">Phosphoprotein</keyword>
<dbReference type="InterPro" id="IPR003594">
    <property type="entry name" value="HATPase_dom"/>
</dbReference>
<dbReference type="Proteomes" id="UP000314251">
    <property type="component" value="Unassembled WGS sequence"/>
</dbReference>
<proteinExistence type="predicted"/>
<evidence type="ECO:0000259" key="8">
    <source>
        <dbReference type="Pfam" id="PF02518"/>
    </source>
</evidence>
<dbReference type="Pfam" id="PF02518">
    <property type="entry name" value="HATPase_c"/>
    <property type="match status" value="1"/>
</dbReference>
<feature type="region of interest" description="Disordered" evidence="6">
    <location>
        <begin position="390"/>
        <end position="497"/>
    </location>
</feature>
<dbReference type="PANTHER" id="PTHR45436">
    <property type="entry name" value="SENSOR HISTIDINE KINASE YKOH"/>
    <property type="match status" value="1"/>
</dbReference>
<dbReference type="GO" id="GO:0004673">
    <property type="term" value="F:protein histidine kinase activity"/>
    <property type="evidence" value="ECO:0007669"/>
    <property type="project" value="UniProtKB-EC"/>
</dbReference>
<dbReference type="InterPro" id="IPR036890">
    <property type="entry name" value="HATPase_C_sf"/>
</dbReference>
<feature type="compositionally biased region" description="Gly residues" evidence="6">
    <location>
        <begin position="418"/>
        <end position="439"/>
    </location>
</feature>
<keyword evidence="9" id="KW-0067">ATP-binding</keyword>
<comment type="catalytic activity">
    <reaction evidence="1">
        <text>ATP + protein L-histidine = ADP + protein N-phospho-L-histidine.</text>
        <dbReference type="EC" id="2.7.13.3"/>
    </reaction>
</comment>
<feature type="transmembrane region" description="Helical" evidence="7">
    <location>
        <begin position="20"/>
        <end position="38"/>
    </location>
</feature>
<feature type="compositionally biased region" description="Low complexity" evidence="6">
    <location>
        <begin position="440"/>
        <end position="453"/>
    </location>
</feature>
<keyword evidence="7" id="KW-0812">Transmembrane</keyword>
<feature type="transmembrane region" description="Helical" evidence="7">
    <location>
        <begin position="45"/>
        <end position="62"/>
    </location>
</feature>
<dbReference type="GO" id="GO:0005886">
    <property type="term" value="C:plasma membrane"/>
    <property type="evidence" value="ECO:0007669"/>
    <property type="project" value="TreeGrafter"/>
</dbReference>
<comment type="caution">
    <text evidence="9">The sequence shown here is derived from an EMBL/GenBank/DDBJ whole genome shotgun (WGS) entry which is preliminary data.</text>
</comment>
<evidence type="ECO:0000313" key="10">
    <source>
        <dbReference type="Proteomes" id="UP000314251"/>
    </source>
</evidence>
<organism evidence="9 10">
    <name type="scientific">Streptomyces mimosae</name>
    <dbReference type="NCBI Taxonomy" id="2586635"/>
    <lineage>
        <taxon>Bacteria</taxon>
        <taxon>Bacillati</taxon>
        <taxon>Actinomycetota</taxon>
        <taxon>Actinomycetes</taxon>
        <taxon>Kitasatosporales</taxon>
        <taxon>Streptomycetaceae</taxon>
        <taxon>Streptomyces</taxon>
    </lineage>
</organism>
<accession>A0A5N6AKI9</accession>
<gene>
    <name evidence="9" type="ORF">FH607_004745</name>
</gene>
<dbReference type="GO" id="GO:0005524">
    <property type="term" value="F:ATP binding"/>
    <property type="evidence" value="ECO:0007669"/>
    <property type="project" value="UniProtKB-KW"/>
</dbReference>
<sequence>MVHVGSLERTSRPVLPTGRWFAPPALVALGALGAGFLVPADARLAVAWCGALATLAVLLIAGETARRGRAVELLKARLHQHVADADLMAYDLLPVALDRMKNGDLEDDVIPSLPEETSSDPQLVAAFEGMAYGILDVLREKELQRDSAKRAIVNIAHRIQSEIHRLQDDIATMQFRHGTPEVLSDLMHLEHRINVTGRFATSLAVVGGGAPVRRWARPISLHDVMRAGSGPINEYLRVEQHRVIETAVVGHAVEPLIMIMGELLDNATRYSPPTSTVVMNTEEVASGVEVSIEDKGAGLTEESRRRAEFLLQQGVDGLDLEDLGETARIGLRVAGILASHHGVKISLRPSTCEGVRAVVFIPDDLLTAVPPPKYPVPAIRPTPQWHLPIGELDEEPQYERNANGLPQRRRRRHAAGGRTAGGPAGGGHAGGGHAGGGGHAPAATAPAAPAQRRPTPERRESGLWVDAFFAGIRSEPDGSAPADDPGPGPGEAERPSP</sequence>
<keyword evidence="5" id="KW-0418">Kinase</keyword>
<evidence type="ECO:0000256" key="3">
    <source>
        <dbReference type="ARBA" id="ARBA00022553"/>
    </source>
</evidence>
<dbReference type="EMBL" id="VDLY02000003">
    <property type="protein sequence ID" value="KAB8168556.1"/>
    <property type="molecule type" value="Genomic_DNA"/>
</dbReference>
<evidence type="ECO:0000256" key="1">
    <source>
        <dbReference type="ARBA" id="ARBA00000085"/>
    </source>
</evidence>
<keyword evidence="4" id="KW-0808">Transferase</keyword>
<reference evidence="9" key="1">
    <citation type="submission" date="2019-10" db="EMBL/GenBank/DDBJ databases">
        <title>Nonomuraea sp. nov., isolated from Phyllanthus amarus.</title>
        <authorList>
            <person name="Klykleung N."/>
            <person name="Tanasupawat S."/>
        </authorList>
    </citation>
    <scope>NUCLEOTIDE SEQUENCE [LARGE SCALE GENOMIC DNA]</scope>
    <source>
        <strain evidence="9">3MP-10</strain>
    </source>
</reference>
<evidence type="ECO:0000256" key="7">
    <source>
        <dbReference type="SAM" id="Phobius"/>
    </source>
</evidence>
<dbReference type="SUPFAM" id="SSF55874">
    <property type="entry name" value="ATPase domain of HSP90 chaperone/DNA topoisomerase II/histidine kinase"/>
    <property type="match status" value="1"/>
</dbReference>
<evidence type="ECO:0000256" key="5">
    <source>
        <dbReference type="ARBA" id="ARBA00022777"/>
    </source>
</evidence>
<dbReference type="OrthoDB" id="4652229at2"/>
<evidence type="ECO:0000313" key="9">
    <source>
        <dbReference type="EMBL" id="KAB8168556.1"/>
    </source>
</evidence>
<evidence type="ECO:0000256" key="6">
    <source>
        <dbReference type="SAM" id="MobiDB-lite"/>
    </source>
</evidence>
<evidence type="ECO:0000256" key="4">
    <source>
        <dbReference type="ARBA" id="ARBA00022679"/>
    </source>
</evidence>
<dbReference type="InterPro" id="IPR050428">
    <property type="entry name" value="TCS_sensor_his_kinase"/>
</dbReference>
<name>A0A5N6AKI9_9ACTN</name>
<dbReference type="AlphaFoldDB" id="A0A5N6AKI9"/>
<dbReference type="Gene3D" id="3.30.565.10">
    <property type="entry name" value="Histidine kinase-like ATPase, C-terminal domain"/>
    <property type="match status" value="1"/>
</dbReference>
<keyword evidence="9" id="KW-0547">Nucleotide-binding</keyword>
<keyword evidence="7" id="KW-1133">Transmembrane helix</keyword>
<evidence type="ECO:0000256" key="2">
    <source>
        <dbReference type="ARBA" id="ARBA00012438"/>
    </source>
</evidence>
<keyword evidence="10" id="KW-1185">Reference proteome</keyword>
<keyword evidence="7" id="KW-0472">Membrane</keyword>
<feature type="domain" description="Histidine kinase/HSP90-like ATPase" evidence="8">
    <location>
        <begin position="255"/>
        <end position="363"/>
    </location>
</feature>